<gene>
    <name evidence="2" type="ORF">UY48_C0008G0028</name>
</gene>
<dbReference type="Proteomes" id="UP000034588">
    <property type="component" value="Unassembled WGS sequence"/>
</dbReference>
<accession>A0A0G1W2B2</accession>
<organism evidence="2 3">
    <name type="scientific">Candidatus Gottesmanbacteria bacterium GW2011_GWB1_49_7</name>
    <dbReference type="NCBI Taxonomy" id="1618448"/>
    <lineage>
        <taxon>Bacteria</taxon>
        <taxon>Candidatus Gottesmaniibacteriota</taxon>
    </lineage>
</organism>
<dbReference type="InterPro" id="IPR055871">
    <property type="entry name" value="DUF7448"/>
</dbReference>
<dbReference type="Pfam" id="PF24240">
    <property type="entry name" value="DUF7448"/>
    <property type="match status" value="1"/>
</dbReference>
<dbReference type="AlphaFoldDB" id="A0A0G1W2B2"/>
<evidence type="ECO:0000313" key="3">
    <source>
        <dbReference type="Proteomes" id="UP000034588"/>
    </source>
</evidence>
<feature type="domain" description="DUF7448" evidence="1">
    <location>
        <begin position="6"/>
        <end position="111"/>
    </location>
</feature>
<dbReference type="EMBL" id="LCQD01000008">
    <property type="protein sequence ID" value="KKW12853.1"/>
    <property type="molecule type" value="Genomic_DNA"/>
</dbReference>
<proteinExistence type="predicted"/>
<protein>
    <recommendedName>
        <fullName evidence="1">DUF7448 domain-containing protein</fullName>
    </recommendedName>
</protein>
<evidence type="ECO:0000259" key="1">
    <source>
        <dbReference type="Pfam" id="PF24240"/>
    </source>
</evidence>
<name>A0A0G1W2B2_9BACT</name>
<evidence type="ECO:0000313" key="2">
    <source>
        <dbReference type="EMBL" id="KKW12853.1"/>
    </source>
</evidence>
<comment type="caution">
    <text evidence="2">The sequence shown here is derived from an EMBL/GenBank/DDBJ whole genome shotgun (WGS) entry which is preliminary data.</text>
</comment>
<reference evidence="2 3" key="1">
    <citation type="journal article" date="2015" name="Nature">
        <title>rRNA introns, odd ribosomes, and small enigmatic genomes across a large radiation of phyla.</title>
        <authorList>
            <person name="Brown C.T."/>
            <person name="Hug L.A."/>
            <person name="Thomas B.C."/>
            <person name="Sharon I."/>
            <person name="Castelle C.J."/>
            <person name="Singh A."/>
            <person name="Wilkins M.J."/>
            <person name="Williams K.H."/>
            <person name="Banfield J.F."/>
        </authorList>
    </citation>
    <scope>NUCLEOTIDE SEQUENCE [LARGE SCALE GENOMIC DNA]</scope>
</reference>
<sequence>MINSPLVGKIIIGMKIASDKMAVKFETTEGEIIARADADCCSHTWIEHIELPAMGFPAKVVNIESLGIEDVTPEDDDCGCTLAYICKITTNRGELILDYRNESNGYYGGNLVWPDDTGFYGGVSGQNISNEDWVEVNE</sequence>